<proteinExistence type="predicted"/>
<dbReference type="EMBL" id="MH797002">
    <property type="protein sequence ID" value="AYW35482.1"/>
    <property type="molecule type" value="Genomic_DNA"/>
</dbReference>
<evidence type="ECO:0000313" key="1">
    <source>
        <dbReference type="EMBL" id="AYW35482.1"/>
    </source>
</evidence>
<dbReference type="PIRSF" id="PIRSF016433">
    <property type="entry name" value="Viral_DNA_prim"/>
    <property type="match status" value="1"/>
</dbReference>
<accession>A0A2Z6C5I1</accession>
<sequence length="243" mass="27923">MASCKYTLERIDLMWNAIAFNDRRKFAFLTNKQRWMHPNRHFDSAAQLLDFIVANAVSDVHVKPLDEGGREWVVDADFKNCADQTELELRINVGASAFLHFFADKEDAVQRVLFSGNRGFHLWLRFCGRFRVDASKAEREFWFGVFKRPSKLVPADIRPGNFAYSVRQALGMYADVADDECSMVVRYWPDVDRDVFCNPTKQIRAPFSYNYKGNQYSRCLTQQLFKRIAECSTGCAAGGPTAL</sequence>
<dbReference type="SUPFAM" id="SSF56747">
    <property type="entry name" value="Prim-pol domain"/>
    <property type="match status" value="1"/>
</dbReference>
<evidence type="ECO:0000313" key="2">
    <source>
        <dbReference type="EMBL" id="BBD50900.1"/>
    </source>
</evidence>
<gene>
    <name evidence="2" type="primary">lef-1</name>
</gene>
<dbReference type="InterPro" id="IPR016658">
    <property type="entry name" value="DNA_primase_LEF1"/>
</dbReference>
<reference evidence="1" key="2">
    <citation type="submission" date="2018-08" db="EMBL/GenBank/DDBJ databases">
        <title>Genetic characterization of an alphabaculovirus causing tiger band disease in the oak tasar silkworm, Antheraea proylei.</title>
        <authorList>
            <person name="Tourangbam S."/>
            <person name="Malcolm F.J."/>
            <person name="Luikham R."/>
            <person name="Kshetrimayum M."/>
            <person name="Yumnam R."/>
            <person name="Rajkumari L."/>
        </authorList>
    </citation>
    <scope>NUCLEOTIDE SEQUENCE</scope>
    <source>
        <strain evidence="1">TkhulenIBD</strain>
    </source>
</reference>
<name>A0A2Z6C5I1_NPVAP</name>
<reference evidence="2" key="1">
    <citation type="submission" date="2018-03" db="EMBL/GenBank/DDBJ databases">
        <title>Whole genome comparison of nucleopolyhedroviruses isolated from saturniine wild silkworms in Asian countries.</title>
        <authorList>
            <person name="Sasaki K."/>
            <person name="Kajiura Z."/>
            <person name="Ponnuvel K.M."/>
            <person name="Kobayashi J."/>
        </authorList>
    </citation>
    <scope>NUCLEOTIDE SEQUENCE</scope>
    <source>
        <strain evidence="2">Manipur</strain>
    </source>
</reference>
<dbReference type="EMBL" id="LC375539">
    <property type="protein sequence ID" value="BBD50900.1"/>
    <property type="molecule type" value="Genomic_DNA"/>
</dbReference>
<organism evidence="2">
    <name type="scientific">Antheraea proylei nucleopolyhedrovirus</name>
    <dbReference type="NCBI Taxonomy" id="2126611"/>
    <lineage>
        <taxon>Viruses</taxon>
        <taxon>Viruses incertae sedis</taxon>
        <taxon>Naldaviricetes</taxon>
        <taxon>Lefavirales</taxon>
        <taxon>Baculoviridae</taxon>
        <taxon>Alphabaculovirus</taxon>
        <taxon>Alphabaculovirus anpernyi</taxon>
    </lineage>
</organism>
<protein>
    <submittedName>
        <fullName evidence="2">Late expression factor 1</fullName>
    </submittedName>
    <submittedName>
        <fullName evidence="1">Lef-1</fullName>
    </submittedName>
</protein>